<dbReference type="GO" id="GO:0046872">
    <property type="term" value="F:metal ion binding"/>
    <property type="evidence" value="ECO:0007669"/>
    <property type="project" value="UniProtKB-KW"/>
</dbReference>
<gene>
    <name evidence="7" type="ORF">GJB61_21530</name>
</gene>
<feature type="domain" description="DUF2229" evidence="6">
    <location>
        <begin position="670"/>
        <end position="887"/>
    </location>
</feature>
<dbReference type="PANTHER" id="PTHR32329:SF4">
    <property type="entry name" value="ACTIVATOR OF 2-HYDROXYACYL-COA DEHYDRATASE"/>
    <property type="match status" value="1"/>
</dbReference>
<dbReference type="CDD" id="cd24034">
    <property type="entry name" value="ASKHA_NBD_O66634-like_rpt1"/>
    <property type="match status" value="1"/>
</dbReference>
<evidence type="ECO:0000259" key="5">
    <source>
        <dbReference type="Pfam" id="PF01869"/>
    </source>
</evidence>
<evidence type="ECO:0000256" key="4">
    <source>
        <dbReference type="ARBA" id="ARBA00023014"/>
    </source>
</evidence>
<dbReference type="InterPro" id="IPR002731">
    <property type="entry name" value="ATPase_BadF"/>
</dbReference>
<keyword evidence="8" id="KW-1185">Reference proteome</keyword>
<keyword evidence="2" id="KW-0479">Metal-binding</keyword>
<protein>
    <submittedName>
        <fullName evidence="7">2-hydroxyglutaryl-CoA dehydratase</fullName>
    </submittedName>
</protein>
<dbReference type="GO" id="GO:0051536">
    <property type="term" value="F:iron-sulfur cluster binding"/>
    <property type="evidence" value="ECO:0007669"/>
    <property type="project" value="UniProtKB-KW"/>
</dbReference>
<accession>A0A7X2L3S2</accession>
<organism evidence="7 8">
    <name type="scientific">Paenibacillus monticola</name>
    <dbReference type="NCBI Taxonomy" id="2666075"/>
    <lineage>
        <taxon>Bacteria</taxon>
        <taxon>Bacillati</taxon>
        <taxon>Bacillota</taxon>
        <taxon>Bacilli</taxon>
        <taxon>Bacillales</taxon>
        <taxon>Paenibacillaceae</taxon>
        <taxon>Paenibacillus</taxon>
    </lineage>
</organism>
<comment type="caution">
    <text evidence="7">The sequence shown here is derived from an EMBL/GenBank/DDBJ whole genome shotgun (WGS) entry which is preliminary data.</text>
</comment>
<evidence type="ECO:0000313" key="7">
    <source>
        <dbReference type="EMBL" id="MRN55568.1"/>
    </source>
</evidence>
<dbReference type="InterPro" id="IPR018709">
    <property type="entry name" value="CoA_activase_DUF2229"/>
</dbReference>
<sequence length="1429" mass="156284">MMMLRIGLDIGSTTAKLVVMEQGTIVYQDYVRHYSDIKKAALSLLSDVRDRYPQREATLTVSGSSGLSLSKLGGVPFVQEVIACTQAIRELIPLCDTAIELGGEDAKIIYLSGGIEQRMNTACAGGTGAFIDQMASLLQTDPAGLDALAEKHERIYPIASRCGVFAKSDVQPLLNEGARREDVAASIFQSIVNQTISGLACGRPIRGKVAFLGGPLTFLPSLRVRFAETLGLAESDILFPERSQYFVAIGSALSPADPVSLPLIDWLNRIAAVDFKADSAEDAELPALFATADDLAEFRLRHGKATAPRSELALYQGPCYLGIDAGSTTTKLVLTGASDEILYTFYGSNKGNPLHSVNEALKEIYRILPEGCRIAGSYATGYGEGLIKAALRTDGGEVETVAHYKAASKFMPEVDFILDIGGQDMKCIKIRGGAIDSLMLNEACSAGCGSFLESFASALDLGIEEFAKSALEATKPVNLGSRCTVFMNSKVKQVQKEGASLADLSAGLAYSVVKNALQKVIKIRNPEELGQNIIVQGGTFYNEAVLRAFENLTGRTVVRPDIAGVMGAYGCALIARENAGVNGTSKLLGLEELESFKYEVSPGRCGRCGNNCALTISRFPDKSFYVTGNRCERGAGGKKEKNTLPNLMQYKYERFFEYEPLPEAQADRGTIGIPRTMNMFENYPFWHSFFTTLRYRVVLSPKSSKKLYESGMDTIPSESICYPAKMAHGHVQSLIGKGVDFIFYPAIVYEKKEDDAAQNHFNCPVVASYPEVIRNNMDGLKESGIQLVSPFLTFDDISALTKVLAKTFTKIPKEEIAAAVQAGLAEADRAKSDLRTKGEETLAFLTQTGTKGILLCGHPYHADPEINHGVADLITGMGLAVLTEDSICHLDRSVGDVGVVNQWTYHARMYRAARLAAGRSDLELVQLTSFGCGIDAITCDAVQEIMERHNKVYTLLKIDEISNLGAARIRLRSLLAAMHEREKGKVLPKQLYKTQANVIFTKEMKETYTILAPQMSPIHFELIERVFRDAGYRLKILETTGPEETEEGLKYVNNDACYPAIVTIGQILSAIKSGDYDPNRTAVIMSQTGGGCRATNYISLLRKALKDSNLEQIPVISLNASGMENQPGFRINLKLANRLISAVCYGDLLMRLLNRFRPYEVIPGSAQALFRKGMERCKNSLSTFSFREYKRLIREIVAEFCQLPVRSVVKPRVGIVGEILIKFHPDANNRIIEMIEAEGGEAVMPDFLDFIFYCIYNPIYKADQFGKSKRLGYINPMLISYLEIYRKPIKVALEEAGLAKGRENIYGLAEKASRLVSVGNQMGEGWFLTAEMMDLLDNGVNNIACIQPFACLPNHITGRGMIKGLKELYPGANIVAIDYDAGVSVVNQNNRIKLMMSIASGLESGTKSSPTETLSVLPQTILESASSGV</sequence>
<reference evidence="7 8" key="1">
    <citation type="submission" date="2019-11" db="EMBL/GenBank/DDBJ databases">
        <title>Paenibacillus monticola sp. nov., a novel PGPR strain isolated from mountain sample in China.</title>
        <authorList>
            <person name="Zhao Q."/>
            <person name="Li H.-P."/>
            <person name="Zhang J.-L."/>
        </authorList>
    </citation>
    <scope>NUCLEOTIDE SEQUENCE [LARGE SCALE GENOMIC DNA]</scope>
    <source>
        <strain evidence="7 8">LC-T2</strain>
    </source>
</reference>
<dbReference type="Proteomes" id="UP000463051">
    <property type="component" value="Unassembled WGS sequence"/>
</dbReference>
<dbReference type="Pfam" id="PF01869">
    <property type="entry name" value="BcrAD_BadFG"/>
    <property type="match status" value="2"/>
</dbReference>
<evidence type="ECO:0000256" key="1">
    <source>
        <dbReference type="ARBA" id="ARBA00001966"/>
    </source>
</evidence>
<evidence type="ECO:0000256" key="2">
    <source>
        <dbReference type="ARBA" id="ARBA00022723"/>
    </source>
</evidence>
<dbReference type="NCBIfam" id="TIGR00241">
    <property type="entry name" value="CoA_E_activ"/>
    <property type="match status" value="1"/>
</dbReference>
<dbReference type="InterPro" id="IPR008275">
    <property type="entry name" value="CoA_E_activase_dom"/>
</dbReference>
<dbReference type="InterPro" id="IPR043129">
    <property type="entry name" value="ATPase_NBD"/>
</dbReference>
<evidence type="ECO:0000259" key="6">
    <source>
        <dbReference type="Pfam" id="PF09989"/>
    </source>
</evidence>
<keyword evidence="4" id="KW-0411">Iron-sulfur</keyword>
<dbReference type="Pfam" id="PF09989">
    <property type="entry name" value="DUF2229"/>
    <property type="match status" value="1"/>
</dbReference>
<feature type="domain" description="ATPase BadF/BadG/BcrA/BcrD type" evidence="5">
    <location>
        <begin position="6"/>
        <end position="214"/>
    </location>
</feature>
<name>A0A7X2L3S2_9BACL</name>
<dbReference type="EMBL" id="WJXB01000009">
    <property type="protein sequence ID" value="MRN55568.1"/>
    <property type="molecule type" value="Genomic_DNA"/>
</dbReference>
<proteinExistence type="predicted"/>
<comment type="cofactor">
    <cofactor evidence="1">
        <name>[4Fe-4S] cluster</name>
        <dbReference type="ChEBI" id="CHEBI:49883"/>
    </cofactor>
</comment>
<dbReference type="SUPFAM" id="SSF53067">
    <property type="entry name" value="Actin-like ATPase domain"/>
    <property type="match status" value="2"/>
</dbReference>
<feature type="domain" description="ATPase BadF/BadG/BcrA/BcrD type" evidence="5">
    <location>
        <begin position="321"/>
        <end position="575"/>
    </location>
</feature>
<evidence type="ECO:0000313" key="8">
    <source>
        <dbReference type="Proteomes" id="UP000463051"/>
    </source>
</evidence>
<dbReference type="CDD" id="cd24035">
    <property type="entry name" value="ASKHA_NBD_O66634-like_rpt2"/>
    <property type="match status" value="1"/>
</dbReference>
<dbReference type="InterPro" id="IPR051805">
    <property type="entry name" value="Dehydratase_Activator_Redct"/>
</dbReference>
<dbReference type="Gene3D" id="3.30.420.40">
    <property type="match status" value="4"/>
</dbReference>
<evidence type="ECO:0000256" key="3">
    <source>
        <dbReference type="ARBA" id="ARBA00023004"/>
    </source>
</evidence>
<dbReference type="PANTHER" id="PTHR32329">
    <property type="entry name" value="BIFUNCTIONAL PROTEIN [INCLUDES 2-HYDROXYACYL-COA DEHYDRATASE (N-TER) AND ITS ACTIVATOR DOMAIN (C_TERM)-RELATED"/>
    <property type="match status" value="1"/>
</dbReference>
<keyword evidence="3" id="KW-0408">Iron</keyword>